<gene>
    <name evidence="1" type="ORF">VNI00_012433</name>
</gene>
<dbReference type="AlphaFoldDB" id="A0AAW0C6G7"/>
<evidence type="ECO:0000313" key="2">
    <source>
        <dbReference type="Proteomes" id="UP001383192"/>
    </source>
</evidence>
<dbReference type="SUPFAM" id="SSF52047">
    <property type="entry name" value="RNI-like"/>
    <property type="match status" value="1"/>
</dbReference>
<keyword evidence="2" id="KW-1185">Reference proteome</keyword>
<comment type="caution">
    <text evidence="1">The sequence shown here is derived from an EMBL/GenBank/DDBJ whole genome shotgun (WGS) entry which is preliminary data.</text>
</comment>
<dbReference type="EMBL" id="JAYKXP010000058">
    <property type="protein sequence ID" value="KAK7034003.1"/>
    <property type="molecule type" value="Genomic_DNA"/>
</dbReference>
<organism evidence="1 2">
    <name type="scientific">Paramarasmius palmivorus</name>
    <dbReference type="NCBI Taxonomy" id="297713"/>
    <lineage>
        <taxon>Eukaryota</taxon>
        <taxon>Fungi</taxon>
        <taxon>Dikarya</taxon>
        <taxon>Basidiomycota</taxon>
        <taxon>Agaricomycotina</taxon>
        <taxon>Agaricomycetes</taxon>
        <taxon>Agaricomycetidae</taxon>
        <taxon>Agaricales</taxon>
        <taxon>Marasmiineae</taxon>
        <taxon>Marasmiaceae</taxon>
        <taxon>Paramarasmius</taxon>
    </lineage>
</organism>
<sequence length="343" mass="39280">MSQLDGDSVLQCLEAYLRQNGSWKSTELLQVSHTLVKRLYPLFYRDIVLLSSRNLYPLIRTLEEYPERVELMRTMWVRVGRESIYAPAAVDNTYPKDYYPFHQVIAPMRKLDMQPLAHVISMTAGYLTRLTISANRHYPELREVLKNFDFPHLVELGVSVDLISSPASANFFGGLPNCPALRKLRIAYNAERNTCDIPDVLAHQDFTVLPKLTHLYLSYWAEYQSAVVKSLAKLLVPSSLQTLIIELDSGNSFPISYPDLDQYRIHPLVVFLVKKGAYSEVERVVGPTARMALARQVCALLDVKEMNGICIWDIAEEKVAQRWVEYDSHMSWPAKRVICRIGN</sequence>
<accession>A0AAW0C6G7</accession>
<reference evidence="1 2" key="1">
    <citation type="submission" date="2024-01" db="EMBL/GenBank/DDBJ databases">
        <title>A draft genome for a cacao thread blight-causing isolate of Paramarasmius palmivorus.</title>
        <authorList>
            <person name="Baruah I.K."/>
            <person name="Bukari Y."/>
            <person name="Amoako-Attah I."/>
            <person name="Meinhardt L.W."/>
            <person name="Bailey B.A."/>
            <person name="Cohen S.P."/>
        </authorList>
    </citation>
    <scope>NUCLEOTIDE SEQUENCE [LARGE SCALE GENOMIC DNA]</scope>
    <source>
        <strain evidence="1 2">GH-12</strain>
    </source>
</reference>
<protein>
    <submittedName>
        <fullName evidence="1">Uncharacterized protein</fullName>
    </submittedName>
</protein>
<evidence type="ECO:0000313" key="1">
    <source>
        <dbReference type="EMBL" id="KAK7034003.1"/>
    </source>
</evidence>
<name>A0AAW0C6G7_9AGAR</name>
<proteinExistence type="predicted"/>
<dbReference type="Gene3D" id="3.80.10.10">
    <property type="entry name" value="Ribonuclease Inhibitor"/>
    <property type="match status" value="1"/>
</dbReference>
<dbReference type="InterPro" id="IPR032675">
    <property type="entry name" value="LRR_dom_sf"/>
</dbReference>
<dbReference type="Proteomes" id="UP001383192">
    <property type="component" value="Unassembled WGS sequence"/>
</dbReference>